<feature type="transmembrane region" description="Helical" evidence="2">
    <location>
        <begin position="52"/>
        <end position="70"/>
    </location>
</feature>
<keyword evidence="2" id="KW-1133">Transmembrane helix</keyword>
<feature type="compositionally biased region" description="Basic and acidic residues" evidence="1">
    <location>
        <begin position="148"/>
        <end position="166"/>
    </location>
</feature>
<dbReference type="AlphaFoldDB" id="A0A9X2KJR2"/>
<name>A0A9X2KJR2_9MICC</name>
<dbReference type="EMBL" id="JANAFB010000055">
    <property type="protein sequence ID" value="MCP3427149.1"/>
    <property type="molecule type" value="Genomic_DNA"/>
</dbReference>
<gene>
    <name evidence="3" type="ORF">NBM05_14305</name>
</gene>
<dbReference type="InterPro" id="IPR021443">
    <property type="entry name" value="DUF3093"/>
</dbReference>
<comment type="caution">
    <text evidence="3">The sequence shown here is derived from an EMBL/GenBank/DDBJ whole genome shotgun (WGS) entry which is preliminary data.</text>
</comment>
<keyword evidence="2" id="KW-0472">Membrane</keyword>
<keyword evidence="2" id="KW-0812">Transmembrane</keyword>
<evidence type="ECO:0000313" key="4">
    <source>
        <dbReference type="Proteomes" id="UP001139502"/>
    </source>
</evidence>
<accession>A0A9X2KJR2</accession>
<protein>
    <submittedName>
        <fullName evidence="3">DUF3093 domain-containing protein</fullName>
    </submittedName>
</protein>
<dbReference type="Proteomes" id="UP001139502">
    <property type="component" value="Unassembled WGS sequence"/>
</dbReference>
<proteinExistence type="predicted"/>
<evidence type="ECO:0000256" key="1">
    <source>
        <dbReference type="SAM" id="MobiDB-lite"/>
    </source>
</evidence>
<dbReference type="RefSeq" id="WP_254168844.1">
    <property type="nucleotide sequence ID" value="NZ_JANAFB010000055.1"/>
</dbReference>
<dbReference type="Pfam" id="PF11292">
    <property type="entry name" value="DUF3093"/>
    <property type="match status" value="1"/>
</dbReference>
<evidence type="ECO:0000313" key="3">
    <source>
        <dbReference type="EMBL" id="MCP3427149.1"/>
    </source>
</evidence>
<organism evidence="3 4">
    <name type="scientific">Rothia santali</name>
    <dbReference type="NCBI Taxonomy" id="2949643"/>
    <lineage>
        <taxon>Bacteria</taxon>
        <taxon>Bacillati</taxon>
        <taxon>Actinomycetota</taxon>
        <taxon>Actinomycetes</taxon>
        <taxon>Micrococcales</taxon>
        <taxon>Micrococcaceae</taxon>
        <taxon>Rothia</taxon>
    </lineage>
</organism>
<evidence type="ECO:0000256" key="2">
    <source>
        <dbReference type="SAM" id="Phobius"/>
    </source>
</evidence>
<feature type="region of interest" description="Disordered" evidence="1">
    <location>
        <begin position="142"/>
        <end position="166"/>
    </location>
</feature>
<reference evidence="3" key="1">
    <citation type="submission" date="2022-06" db="EMBL/GenBank/DDBJ databases">
        <title>Rothia sp. isolated from sandalwood seedling.</title>
        <authorList>
            <person name="Tuikhar N."/>
            <person name="Kirdat K."/>
            <person name="Thorat V."/>
            <person name="Swetha P."/>
            <person name="Padma S."/>
            <person name="Sundararaj R."/>
            <person name="Yadav A."/>
        </authorList>
    </citation>
    <scope>NUCLEOTIDE SEQUENCE</scope>
    <source>
        <strain evidence="3">AR01</strain>
    </source>
</reference>
<sequence>MSDSAVRGHDDASSPRSVRYREKLVPSPGVWLLVGVFGLACFAVGAPINIPVAIVVAVVLAAGLGLLLWSSSPVLEVTDRSLQVGRAHIEREFVGDVEIFRGESARQAAGPQADGRAFMNFRPWVSPLARIQITDPADPTPYWLTNSRHPEELARALGSEERGEDG</sequence>
<keyword evidence="4" id="KW-1185">Reference proteome</keyword>
<feature type="transmembrane region" description="Helical" evidence="2">
    <location>
        <begin position="24"/>
        <end position="46"/>
    </location>
</feature>